<proteinExistence type="predicted"/>
<dbReference type="RefSeq" id="WP_139277574.1">
    <property type="nucleotide sequence ID" value="NZ_FRCT01000022.1"/>
</dbReference>
<protein>
    <submittedName>
        <fullName evidence="2">Uncharacterized protein</fullName>
    </submittedName>
</protein>
<dbReference type="EMBL" id="FRCT01000022">
    <property type="protein sequence ID" value="SHM89362.1"/>
    <property type="molecule type" value="Genomic_DNA"/>
</dbReference>
<dbReference type="AlphaFoldDB" id="A0A1M7MET6"/>
<accession>A0A1M7MET6</accession>
<sequence>MKKMRINDAPVLIQVISLGLFFIIPVVCMRKWGDAGELIGFIVGGAIMIWLLTRGTIVEFGKGTVIRCRYAFYMWKIDLKKIDRFSYSIDELIARGGPRSVFTLRFYYKVDDYDEKYVFRKIIDKNDIINFMSGNMEQIELMEIYRYAESVYPEKAEGYVEDRGFFE</sequence>
<keyword evidence="1" id="KW-0812">Transmembrane</keyword>
<evidence type="ECO:0000256" key="1">
    <source>
        <dbReference type="SAM" id="Phobius"/>
    </source>
</evidence>
<gene>
    <name evidence="2" type="ORF">SAMN04487860_1223</name>
</gene>
<evidence type="ECO:0000313" key="3">
    <source>
        <dbReference type="Proteomes" id="UP000184394"/>
    </source>
</evidence>
<reference evidence="2 3" key="1">
    <citation type="submission" date="2016-11" db="EMBL/GenBank/DDBJ databases">
        <authorList>
            <person name="Jaros S."/>
            <person name="Januszkiewicz K."/>
            <person name="Wedrychowicz H."/>
        </authorList>
    </citation>
    <scope>NUCLEOTIDE SEQUENCE [LARGE SCALE GENOMIC DNA]</scope>
    <source>
        <strain evidence="2 3">Y1</strain>
    </source>
</reference>
<feature type="transmembrane region" description="Helical" evidence="1">
    <location>
        <begin position="38"/>
        <end position="57"/>
    </location>
</feature>
<dbReference type="OrthoDB" id="1823468at2"/>
<keyword evidence="1" id="KW-1133">Transmembrane helix</keyword>
<keyword evidence="1" id="KW-0472">Membrane</keyword>
<evidence type="ECO:0000313" key="2">
    <source>
        <dbReference type="EMBL" id="SHM89362.1"/>
    </source>
</evidence>
<name>A0A1M7MET6_RUMFL</name>
<feature type="transmembrane region" description="Helical" evidence="1">
    <location>
        <begin position="12"/>
        <end position="32"/>
    </location>
</feature>
<dbReference type="Proteomes" id="UP000184394">
    <property type="component" value="Unassembled WGS sequence"/>
</dbReference>
<organism evidence="2 3">
    <name type="scientific">Ruminococcus flavefaciens</name>
    <dbReference type="NCBI Taxonomy" id="1265"/>
    <lineage>
        <taxon>Bacteria</taxon>
        <taxon>Bacillati</taxon>
        <taxon>Bacillota</taxon>
        <taxon>Clostridia</taxon>
        <taxon>Eubacteriales</taxon>
        <taxon>Oscillospiraceae</taxon>
        <taxon>Ruminococcus</taxon>
    </lineage>
</organism>